<evidence type="ECO:0000313" key="8">
    <source>
        <dbReference type="Proteomes" id="UP000439903"/>
    </source>
</evidence>
<feature type="compositionally biased region" description="Basic residues" evidence="5">
    <location>
        <begin position="226"/>
        <end position="237"/>
    </location>
</feature>
<evidence type="ECO:0000259" key="6">
    <source>
        <dbReference type="PROSITE" id="PS50600"/>
    </source>
</evidence>
<keyword evidence="8" id="KW-1185">Reference proteome</keyword>
<feature type="compositionally biased region" description="Polar residues" evidence="5">
    <location>
        <begin position="168"/>
        <end position="178"/>
    </location>
</feature>
<evidence type="ECO:0000256" key="2">
    <source>
        <dbReference type="ARBA" id="ARBA00022670"/>
    </source>
</evidence>
<dbReference type="InterPro" id="IPR038765">
    <property type="entry name" value="Papain-like_cys_pep_sf"/>
</dbReference>
<evidence type="ECO:0000256" key="4">
    <source>
        <dbReference type="ARBA" id="ARBA00022807"/>
    </source>
</evidence>
<feature type="compositionally biased region" description="Polar residues" evidence="5">
    <location>
        <begin position="204"/>
        <end position="215"/>
    </location>
</feature>
<sequence length="638" mass="73047">MTSAESLHLSVPLEVVECSCSVFGTHVWCNGHQHAITTKDNFVYLSCENEHIIKIQIDKGIDRIWVQLQTNVNLAMLHIRAKAQVIVRNKDHPTPDSGQMSILCATRDLNALKKFISHIKNPENSVQIKPMDVEQFKSLIKKHFDSDGNVLPSGKIKNPLPLMRTQLLGRNTSPPTSSHGKEICRNTSVSSSANSTNAASHSTLPNANSNHLSNSTDEEVIVVSSVRKRNSLNRKRSGPSSDLANETEMDHKPNPDFLAKFSGIRLRKKYKPSTDIVTYSNHRSNNSAKSPRTLDDDFIISPNKKRTSLISTQTRQRADSSLDQVEETDVRFRRRFRVSTNSGNNSKETSSTLTKENASTSPKYVDPDVVILGSLDRRSKIQSLGRRDPNSKLFDYHCVGYSSLLITGSDYNRLIDMDELNDNLIVFYMRYALNQLREHDEANARKYYLFDSYFYKKLSDLRDAKTEPNEIYNQMSRWIKKKKIDLFDFQYIFVPICENGHWYLVLIINPAALGDNRIAECYIAIFDSIAESFKHSLTVRTITNFLFDYTRDTRKVTIERTSIPYSLVNSPKQKNNVDCGIYVLHFTETFMWNSEVLKRQIIKAKTNENSWKPYDLPDKRNSILDIIDNLANQYLLHI</sequence>
<keyword evidence="4" id="KW-0788">Thiol protease</keyword>
<dbReference type="GO" id="GO:0019783">
    <property type="term" value="F:ubiquitin-like protein peptidase activity"/>
    <property type="evidence" value="ECO:0007669"/>
    <property type="project" value="UniProtKB-ARBA"/>
</dbReference>
<name>A0A8H3WX28_GIGMA</name>
<feature type="region of interest" description="Disordered" evidence="5">
    <location>
        <begin position="336"/>
        <end position="361"/>
    </location>
</feature>
<dbReference type="GO" id="GO:0008234">
    <property type="term" value="F:cysteine-type peptidase activity"/>
    <property type="evidence" value="ECO:0007669"/>
    <property type="project" value="UniProtKB-KW"/>
</dbReference>
<dbReference type="Gene3D" id="1.10.418.20">
    <property type="match status" value="1"/>
</dbReference>
<dbReference type="OrthoDB" id="442460at2759"/>
<proteinExistence type="inferred from homology"/>
<dbReference type="Pfam" id="PF02902">
    <property type="entry name" value="Peptidase_C48"/>
    <property type="match status" value="1"/>
</dbReference>
<dbReference type="AlphaFoldDB" id="A0A8H3WX28"/>
<comment type="caution">
    <text evidence="7">The sequence shown here is derived from an EMBL/GenBank/DDBJ whole genome shotgun (WGS) entry which is preliminary data.</text>
</comment>
<evidence type="ECO:0000313" key="7">
    <source>
        <dbReference type="EMBL" id="KAF0372167.1"/>
    </source>
</evidence>
<dbReference type="PROSITE" id="PS50600">
    <property type="entry name" value="ULP_PROTEASE"/>
    <property type="match status" value="1"/>
</dbReference>
<protein>
    <submittedName>
        <fullName evidence="7">Cysteine proteinase</fullName>
    </submittedName>
</protein>
<comment type="similarity">
    <text evidence="1">Belongs to the peptidase C48 family.</text>
</comment>
<dbReference type="GO" id="GO:0016926">
    <property type="term" value="P:protein desumoylation"/>
    <property type="evidence" value="ECO:0007669"/>
    <property type="project" value="UniProtKB-ARBA"/>
</dbReference>
<keyword evidence="3" id="KW-0378">Hydrolase</keyword>
<evidence type="ECO:0000256" key="3">
    <source>
        <dbReference type="ARBA" id="ARBA00022801"/>
    </source>
</evidence>
<feature type="compositionally biased region" description="Polar residues" evidence="5">
    <location>
        <begin position="338"/>
        <end position="361"/>
    </location>
</feature>
<dbReference type="PANTHER" id="PTHR46915">
    <property type="entry name" value="UBIQUITIN-LIKE PROTEASE 4-RELATED"/>
    <property type="match status" value="1"/>
</dbReference>
<feature type="compositionally biased region" description="Low complexity" evidence="5">
    <location>
        <begin position="186"/>
        <end position="203"/>
    </location>
</feature>
<feature type="domain" description="Ubiquitin-like protease family profile" evidence="6">
    <location>
        <begin position="404"/>
        <end position="590"/>
    </location>
</feature>
<evidence type="ECO:0000256" key="5">
    <source>
        <dbReference type="SAM" id="MobiDB-lite"/>
    </source>
</evidence>
<feature type="compositionally biased region" description="Polar residues" evidence="5">
    <location>
        <begin position="277"/>
        <end position="290"/>
    </location>
</feature>
<dbReference type="InterPro" id="IPR003653">
    <property type="entry name" value="Peptidase_C48_C"/>
</dbReference>
<feature type="region of interest" description="Disordered" evidence="5">
    <location>
        <begin position="277"/>
        <end position="299"/>
    </location>
</feature>
<accession>A0A8H3WX28</accession>
<organism evidence="7 8">
    <name type="scientific">Gigaspora margarita</name>
    <dbReference type="NCBI Taxonomy" id="4874"/>
    <lineage>
        <taxon>Eukaryota</taxon>
        <taxon>Fungi</taxon>
        <taxon>Fungi incertae sedis</taxon>
        <taxon>Mucoromycota</taxon>
        <taxon>Glomeromycotina</taxon>
        <taxon>Glomeromycetes</taxon>
        <taxon>Diversisporales</taxon>
        <taxon>Gigasporaceae</taxon>
        <taxon>Gigaspora</taxon>
    </lineage>
</organism>
<dbReference type="PANTHER" id="PTHR46915:SF2">
    <property type="entry name" value="UBIQUITIN-LIKE PROTEASE 4"/>
    <property type="match status" value="1"/>
</dbReference>
<evidence type="ECO:0000256" key="1">
    <source>
        <dbReference type="ARBA" id="ARBA00005234"/>
    </source>
</evidence>
<dbReference type="Gene3D" id="3.30.310.130">
    <property type="entry name" value="Ubiquitin-related"/>
    <property type="match status" value="1"/>
</dbReference>
<dbReference type="GO" id="GO:0006508">
    <property type="term" value="P:proteolysis"/>
    <property type="evidence" value="ECO:0007669"/>
    <property type="project" value="UniProtKB-KW"/>
</dbReference>
<dbReference type="Proteomes" id="UP000439903">
    <property type="component" value="Unassembled WGS sequence"/>
</dbReference>
<dbReference type="SUPFAM" id="SSF54001">
    <property type="entry name" value="Cysteine proteinases"/>
    <property type="match status" value="1"/>
</dbReference>
<keyword evidence="2" id="KW-0645">Protease</keyword>
<feature type="region of interest" description="Disordered" evidence="5">
    <location>
        <begin position="166"/>
        <end position="256"/>
    </location>
</feature>
<gene>
    <name evidence="7" type="ORF">F8M41_013129</name>
</gene>
<dbReference type="EMBL" id="WTPW01002662">
    <property type="protein sequence ID" value="KAF0372167.1"/>
    <property type="molecule type" value="Genomic_DNA"/>
</dbReference>
<reference evidence="7 8" key="1">
    <citation type="journal article" date="2019" name="Environ. Microbiol.">
        <title>At the nexus of three kingdoms: the genome of the mycorrhizal fungus Gigaspora margarita provides insights into plant, endobacterial and fungal interactions.</title>
        <authorList>
            <person name="Venice F."/>
            <person name="Ghignone S."/>
            <person name="Salvioli di Fossalunga A."/>
            <person name="Amselem J."/>
            <person name="Novero M."/>
            <person name="Xianan X."/>
            <person name="Sedzielewska Toro K."/>
            <person name="Morin E."/>
            <person name="Lipzen A."/>
            <person name="Grigoriev I.V."/>
            <person name="Henrissat B."/>
            <person name="Martin F.M."/>
            <person name="Bonfante P."/>
        </authorList>
    </citation>
    <scope>NUCLEOTIDE SEQUENCE [LARGE SCALE GENOMIC DNA]</scope>
    <source>
        <strain evidence="7 8">BEG34</strain>
    </source>
</reference>